<evidence type="ECO:0000313" key="9">
    <source>
        <dbReference type="Proteomes" id="UP001157134"/>
    </source>
</evidence>
<dbReference type="InterPro" id="IPR014001">
    <property type="entry name" value="Helicase_ATP-bd"/>
</dbReference>
<proteinExistence type="predicted"/>
<evidence type="ECO:0000256" key="4">
    <source>
        <dbReference type="ARBA" id="ARBA00022840"/>
    </source>
</evidence>
<dbReference type="SMART" id="SM00847">
    <property type="entry name" value="HA2"/>
    <property type="match status" value="1"/>
</dbReference>
<keyword evidence="1" id="KW-0547">Nucleotide-binding</keyword>
<evidence type="ECO:0000256" key="3">
    <source>
        <dbReference type="ARBA" id="ARBA00022806"/>
    </source>
</evidence>
<dbReference type="Pfam" id="PF08482">
    <property type="entry name" value="HrpB_C"/>
    <property type="match status" value="1"/>
</dbReference>
<dbReference type="GO" id="GO:0004386">
    <property type="term" value="F:helicase activity"/>
    <property type="evidence" value="ECO:0007669"/>
    <property type="project" value="UniProtKB-KW"/>
</dbReference>
<keyword evidence="3 8" id="KW-0347">Helicase</keyword>
<dbReference type="Pfam" id="PF00270">
    <property type="entry name" value="DEAD"/>
    <property type="match status" value="1"/>
</dbReference>
<dbReference type="NCBIfam" id="TIGR01970">
    <property type="entry name" value="DEAH_box_HrpB"/>
    <property type="match status" value="1"/>
</dbReference>
<dbReference type="Gene3D" id="1.20.120.1080">
    <property type="match status" value="1"/>
</dbReference>
<comment type="caution">
    <text evidence="8">The sequence shown here is derived from an EMBL/GenBank/DDBJ whole genome shotgun (WGS) entry which is preliminary data.</text>
</comment>
<protein>
    <submittedName>
        <fullName evidence="8">ATP-dependent helicase HrpB</fullName>
    </submittedName>
</protein>
<evidence type="ECO:0000256" key="2">
    <source>
        <dbReference type="ARBA" id="ARBA00022801"/>
    </source>
</evidence>
<evidence type="ECO:0000256" key="1">
    <source>
        <dbReference type="ARBA" id="ARBA00022741"/>
    </source>
</evidence>
<dbReference type="CDD" id="cd18791">
    <property type="entry name" value="SF2_C_RHA"/>
    <property type="match status" value="1"/>
</dbReference>
<keyword evidence="4" id="KW-0067">ATP-binding</keyword>
<accession>A0ABQ6H7R0</accession>
<dbReference type="InterPro" id="IPR049614">
    <property type="entry name" value="HrpB_DEXH"/>
</dbReference>
<dbReference type="InterPro" id="IPR011545">
    <property type="entry name" value="DEAD/DEAH_box_helicase_dom"/>
</dbReference>
<dbReference type="SMART" id="SM00490">
    <property type="entry name" value="HELICc"/>
    <property type="match status" value="1"/>
</dbReference>
<feature type="domain" description="Helicase C-terminal" evidence="7">
    <location>
        <begin position="197"/>
        <end position="364"/>
    </location>
</feature>
<dbReference type="Gene3D" id="3.40.50.300">
    <property type="entry name" value="P-loop containing nucleotide triphosphate hydrolases"/>
    <property type="match status" value="2"/>
</dbReference>
<dbReference type="SMART" id="SM00487">
    <property type="entry name" value="DEXDc"/>
    <property type="match status" value="1"/>
</dbReference>
<evidence type="ECO:0000313" key="8">
    <source>
        <dbReference type="EMBL" id="GLX84178.1"/>
    </source>
</evidence>
<keyword evidence="9" id="KW-1185">Reference proteome</keyword>
<evidence type="ECO:0000256" key="5">
    <source>
        <dbReference type="SAM" id="MobiDB-lite"/>
    </source>
</evidence>
<dbReference type="InterPro" id="IPR001650">
    <property type="entry name" value="Helicase_C-like"/>
</dbReference>
<dbReference type="PANTHER" id="PTHR43519:SF1">
    <property type="entry name" value="ATP-DEPENDENT RNA HELICASE HRPB"/>
    <property type="match status" value="1"/>
</dbReference>
<dbReference type="InterPro" id="IPR013689">
    <property type="entry name" value="RNA_helicase_ATP-dep_HrpB_C"/>
</dbReference>
<sequence length="833" mass="93746">MFPIESIKSQVLSSIKHHSLTLLVAPPGAGKSTVLPLWLLDEGMPGKVLLLQPRRVAAKNIALYLSKQLGEPVGKRVGYRLRNDTKVSKDTKLEVITEGVLIRMMQSDPELSDVSCILFDEFHERSAQADFAFALVRDIQSGLRDDLNVMLMSATLASDAITQRLPDANLLVSEGKMFEVEIDYQPNARQLHWREHVVSCTLRAIEHHQGTTLVFLPGRADIEQVAQQIMDKQADHHVSLLFGDMPLAEQQKALVAAPKNTAKVVLATNIAETSLTIDGVNLVIDSGFEKQAVFEQNTQTNRLQLSKISQASAIQRAGRAGRLMPGKCIRLYSQSDFERMAKHAPLAISQTDLIPLVLEATRWGVSSLEQLPLLTQPKAFIEKQAWQSLVQLTLCDKQHKLTKHGEQCAMLPCHPRFAHMIEKANEAESNGQDGLTLLACIVASMLEQKDIFDQRQSICNVSLAHRIDHLVHQGEQRYSFIFKQISQLFSPYKKQCSGNFSHLPMSLLGVLVSWAYPERIAKARNKSGSFVSIYNKGYELAEEDVLCDESFIVVAQLSQYEQKLTVRIACPISVEQIKQWQLAPITQKLVCLFEKDKDKITANDCELFGELVVNRSSKTQALSEESVADLWRTQLEENGLNWLDWSVDATQLRLRWQWLSKYQPHLSLPVLDDAMLLAELDTWLLPSAASCYSKKALNKLKLEELLLHLLDYQQQQTLHQCAPTHYVGPTGRRCRITYDMENPPKVSLPMQEIYGLAQSPQIGDVTIGKGVDLVLELMSPANRPIQITSDLAQFWAGSYKAVQKDMKAQYPKHYWPDDPANAQPTNKTKRFMS</sequence>
<gene>
    <name evidence="8" type="ORF">tloyanaT_04300</name>
</gene>
<evidence type="ECO:0000259" key="7">
    <source>
        <dbReference type="PROSITE" id="PS51194"/>
    </source>
</evidence>
<dbReference type="InterPro" id="IPR010225">
    <property type="entry name" value="HrpB"/>
</dbReference>
<dbReference type="Proteomes" id="UP001157134">
    <property type="component" value="Unassembled WGS sequence"/>
</dbReference>
<dbReference type="PIRSF" id="PIRSF005496">
    <property type="entry name" value="ATP_hel_hrpB"/>
    <property type="match status" value="1"/>
</dbReference>
<dbReference type="EMBL" id="BSSV01000001">
    <property type="protein sequence ID" value="GLX84178.1"/>
    <property type="molecule type" value="Genomic_DNA"/>
</dbReference>
<keyword evidence="2" id="KW-0378">Hydrolase</keyword>
<feature type="region of interest" description="Disordered" evidence="5">
    <location>
        <begin position="813"/>
        <end position="833"/>
    </location>
</feature>
<name>A0ABQ6H7R0_9GAMM</name>
<dbReference type="PROSITE" id="PS51194">
    <property type="entry name" value="HELICASE_CTER"/>
    <property type="match status" value="1"/>
</dbReference>
<organism evidence="8 9">
    <name type="scientific">Thalassotalea loyana</name>
    <dbReference type="NCBI Taxonomy" id="280483"/>
    <lineage>
        <taxon>Bacteria</taxon>
        <taxon>Pseudomonadati</taxon>
        <taxon>Pseudomonadota</taxon>
        <taxon>Gammaproteobacteria</taxon>
        <taxon>Alteromonadales</taxon>
        <taxon>Colwelliaceae</taxon>
        <taxon>Thalassotalea</taxon>
    </lineage>
</organism>
<dbReference type="SUPFAM" id="SSF52540">
    <property type="entry name" value="P-loop containing nucleoside triphosphate hydrolases"/>
    <property type="match status" value="1"/>
</dbReference>
<dbReference type="Pfam" id="PF00271">
    <property type="entry name" value="Helicase_C"/>
    <property type="match status" value="1"/>
</dbReference>
<dbReference type="InterPro" id="IPR027417">
    <property type="entry name" value="P-loop_NTPase"/>
</dbReference>
<evidence type="ECO:0000259" key="6">
    <source>
        <dbReference type="PROSITE" id="PS51192"/>
    </source>
</evidence>
<dbReference type="PANTHER" id="PTHR43519">
    <property type="entry name" value="ATP-DEPENDENT RNA HELICASE HRPB"/>
    <property type="match status" value="1"/>
</dbReference>
<dbReference type="PROSITE" id="PS51192">
    <property type="entry name" value="HELICASE_ATP_BIND_1"/>
    <property type="match status" value="1"/>
</dbReference>
<dbReference type="InterPro" id="IPR007502">
    <property type="entry name" value="Helicase-assoc_dom"/>
</dbReference>
<dbReference type="CDD" id="cd17990">
    <property type="entry name" value="DEXHc_HrpB"/>
    <property type="match status" value="1"/>
</dbReference>
<reference evidence="8 9" key="1">
    <citation type="submission" date="2023-03" db="EMBL/GenBank/DDBJ databases">
        <title>Thalassotalea loyana LMG 22536T draft genome sequence.</title>
        <authorList>
            <person name="Sawabe T."/>
        </authorList>
    </citation>
    <scope>NUCLEOTIDE SEQUENCE [LARGE SCALE GENOMIC DNA]</scope>
    <source>
        <strain evidence="8 9">LMG 22536</strain>
    </source>
</reference>
<feature type="domain" description="Helicase ATP-binding" evidence="6">
    <location>
        <begin position="12"/>
        <end position="174"/>
    </location>
</feature>